<proteinExistence type="predicted"/>
<comment type="caution">
    <text evidence="1">The sequence shown here is derived from an EMBL/GenBank/DDBJ whole genome shotgun (WGS) entry which is preliminary data.</text>
</comment>
<dbReference type="EMBL" id="REGN01000886">
    <property type="protein sequence ID" value="RNA38367.1"/>
    <property type="molecule type" value="Genomic_DNA"/>
</dbReference>
<protein>
    <submittedName>
        <fullName evidence="1">Uncharacterized protein</fullName>
    </submittedName>
</protein>
<evidence type="ECO:0000313" key="2">
    <source>
        <dbReference type="Proteomes" id="UP000276133"/>
    </source>
</evidence>
<gene>
    <name evidence="1" type="ORF">BpHYR1_035457</name>
</gene>
<name>A0A3M7SRY9_BRAPC</name>
<accession>A0A3M7SRY9</accession>
<keyword evidence="2" id="KW-1185">Reference proteome</keyword>
<reference evidence="1 2" key="1">
    <citation type="journal article" date="2018" name="Sci. Rep.">
        <title>Genomic signatures of local adaptation to the degree of environmental predictability in rotifers.</title>
        <authorList>
            <person name="Franch-Gras L."/>
            <person name="Hahn C."/>
            <person name="Garcia-Roger E.M."/>
            <person name="Carmona M.J."/>
            <person name="Serra M."/>
            <person name="Gomez A."/>
        </authorList>
    </citation>
    <scope>NUCLEOTIDE SEQUENCE [LARGE SCALE GENOMIC DNA]</scope>
    <source>
        <strain evidence="1">HYR1</strain>
    </source>
</reference>
<organism evidence="1 2">
    <name type="scientific">Brachionus plicatilis</name>
    <name type="common">Marine rotifer</name>
    <name type="synonym">Brachionus muelleri</name>
    <dbReference type="NCBI Taxonomy" id="10195"/>
    <lineage>
        <taxon>Eukaryota</taxon>
        <taxon>Metazoa</taxon>
        <taxon>Spiralia</taxon>
        <taxon>Gnathifera</taxon>
        <taxon>Rotifera</taxon>
        <taxon>Eurotatoria</taxon>
        <taxon>Monogononta</taxon>
        <taxon>Pseudotrocha</taxon>
        <taxon>Ploima</taxon>
        <taxon>Brachionidae</taxon>
        <taxon>Brachionus</taxon>
    </lineage>
</organism>
<evidence type="ECO:0000313" key="1">
    <source>
        <dbReference type="EMBL" id="RNA38367.1"/>
    </source>
</evidence>
<dbReference type="Proteomes" id="UP000276133">
    <property type="component" value="Unassembled WGS sequence"/>
</dbReference>
<sequence>MYRKQPEFELFIRNHAFNCPAEIRVTCKKREKNKYVITKCNLTHDNHPTGKDIYINHHSQRALSDQKQKEALEMYKA</sequence>
<dbReference type="AlphaFoldDB" id="A0A3M7SRY9"/>